<evidence type="ECO:0000256" key="6">
    <source>
        <dbReference type="ARBA" id="ARBA00023136"/>
    </source>
</evidence>
<dbReference type="PANTHER" id="PTHR30065">
    <property type="entry name" value="FLAGELLAR BIOSYNTHETIC PROTEIN FLIR"/>
    <property type="match status" value="1"/>
</dbReference>
<keyword evidence="8" id="KW-0966">Cell projection</keyword>
<dbReference type="OrthoDB" id="280876at2"/>
<dbReference type="AlphaFoldDB" id="A0A1U7CT69"/>
<dbReference type="GO" id="GO:0005886">
    <property type="term" value="C:plasma membrane"/>
    <property type="evidence" value="ECO:0007669"/>
    <property type="project" value="UniProtKB-SubCell"/>
</dbReference>
<feature type="transmembrane region" description="Helical" evidence="7">
    <location>
        <begin position="15"/>
        <end position="36"/>
    </location>
</feature>
<dbReference type="EMBL" id="CP019082">
    <property type="protein sequence ID" value="APW62122.1"/>
    <property type="molecule type" value="Genomic_DNA"/>
</dbReference>
<evidence type="ECO:0000256" key="2">
    <source>
        <dbReference type="ARBA" id="ARBA00009772"/>
    </source>
</evidence>
<gene>
    <name evidence="8" type="primary">fliR</name>
    <name evidence="8" type="ORF">BSF38_03654</name>
</gene>
<dbReference type="GO" id="GO:0006605">
    <property type="term" value="P:protein targeting"/>
    <property type="evidence" value="ECO:0007669"/>
    <property type="project" value="InterPro"/>
</dbReference>
<accession>A0A1U7CT69</accession>
<keyword evidence="6 7" id="KW-0472">Membrane</keyword>
<evidence type="ECO:0000256" key="1">
    <source>
        <dbReference type="ARBA" id="ARBA00004651"/>
    </source>
</evidence>
<evidence type="ECO:0000256" key="3">
    <source>
        <dbReference type="ARBA" id="ARBA00022475"/>
    </source>
</evidence>
<dbReference type="RefSeq" id="WP_076347961.1">
    <property type="nucleotide sequence ID" value="NZ_CP019082.1"/>
</dbReference>
<dbReference type="InterPro" id="IPR002010">
    <property type="entry name" value="T3SS_IM_R"/>
</dbReference>
<dbReference type="KEGG" id="pbor:BSF38_03654"/>
<proteinExistence type="inferred from homology"/>
<evidence type="ECO:0000256" key="5">
    <source>
        <dbReference type="ARBA" id="ARBA00022989"/>
    </source>
</evidence>
<dbReference type="Pfam" id="PF01311">
    <property type="entry name" value="Bac_export_1"/>
    <property type="match status" value="1"/>
</dbReference>
<evidence type="ECO:0000313" key="9">
    <source>
        <dbReference type="Proteomes" id="UP000186309"/>
    </source>
</evidence>
<comment type="similarity">
    <text evidence="2">Belongs to the FliR/MopE/SpaR family.</text>
</comment>
<evidence type="ECO:0000256" key="4">
    <source>
        <dbReference type="ARBA" id="ARBA00022692"/>
    </source>
</evidence>
<keyword evidence="8" id="KW-0282">Flagellum</keyword>
<keyword evidence="8" id="KW-0969">Cilium</keyword>
<comment type="subcellular location">
    <subcellularLocation>
        <location evidence="1">Cell membrane</location>
        <topology evidence="1">Multi-pass membrane protein</topology>
    </subcellularLocation>
</comment>
<feature type="transmembrane region" description="Helical" evidence="7">
    <location>
        <begin position="71"/>
        <end position="97"/>
    </location>
</feature>
<keyword evidence="5 7" id="KW-1133">Transmembrane helix</keyword>
<feature type="transmembrane region" description="Helical" evidence="7">
    <location>
        <begin position="224"/>
        <end position="246"/>
    </location>
</feature>
<sequence length="251" mass="25647">MQGSPFDAWFTANTAVWLLVTARAAGVCFTAPVLAAPGLDMRFRVVLAVLLGAWLAPVVTPLVVSPESGRAIVWLVLNELLIGALIGWSASLIVAAARQAGDLVAAQSGMSTSALFDPDTGEELTALGHLYGLIALATFLAVDGPLVMAEAMIESFKTIPAGRLVFERATADLVFGQAADALALAVRAAAPPAVALAAAGVALGWLGRLAPSVPLMTLSLPIRAALGVLLVSASLATLIVCLTNAWSGWGV</sequence>
<dbReference type="STRING" id="1387353.BSF38_03654"/>
<feature type="transmembrane region" description="Helical" evidence="7">
    <location>
        <begin position="43"/>
        <end position="65"/>
    </location>
</feature>
<keyword evidence="3" id="KW-1003">Cell membrane</keyword>
<keyword evidence="4 7" id="KW-0812">Transmembrane</keyword>
<reference evidence="9" key="1">
    <citation type="submission" date="2016-12" db="EMBL/GenBank/DDBJ databases">
        <title>Comparative genomics of four Isosphaeraceae planctomycetes: a common pool of plasmids and glycoside hydrolase genes.</title>
        <authorList>
            <person name="Ivanova A."/>
        </authorList>
    </citation>
    <scope>NUCLEOTIDE SEQUENCE [LARGE SCALE GENOMIC DNA]</scope>
    <source>
        <strain evidence="9">PX4</strain>
    </source>
</reference>
<keyword evidence="9" id="KW-1185">Reference proteome</keyword>
<dbReference type="Proteomes" id="UP000186309">
    <property type="component" value="Chromosome"/>
</dbReference>
<protein>
    <submittedName>
        <fullName evidence="8">Flagellar biosynthetic protein FliR</fullName>
    </submittedName>
</protein>
<organism evidence="8 9">
    <name type="scientific">Paludisphaera borealis</name>
    <dbReference type="NCBI Taxonomy" id="1387353"/>
    <lineage>
        <taxon>Bacteria</taxon>
        <taxon>Pseudomonadati</taxon>
        <taxon>Planctomycetota</taxon>
        <taxon>Planctomycetia</taxon>
        <taxon>Isosphaerales</taxon>
        <taxon>Isosphaeraceae</taxon>
        <taxon>Paludisphaera</taxon>
    </lineage>
</organism>
<evidence type="ECO:0000256" key="7">
    <source>
        <dbReference type="SAM" id="Phobius"/>
    </source>
</evidence>
<name>A0A1U7CT69_9BACT</name>
<evidence type="ECO:0000313" key="8">
    <source>
        <dbReference type="EMBL" id="APW62122.1"/>
    </source>
</evidence>
<dbReference type="PANTHER" id="PTHR30065:SF1">
    <property type="entry name" value="SURFACE PRESENTATION OF ANTIGENS PROTEIN SPAR"/>
    <property type="match status" value="1"/>
</dbReference>
<dbReference type="PRINTS" id="PR00953">
    <property type="entry name" value="TYPE3IMRPROT"/>
</dbReference>